<evidence type="ECO:0000256" key="6">
    <source>
        <dbReference type="SAM" id="MobiDB-lite"/>
    </source>
</evidence>
<accession>A0A3N0CFV5</accession>
<dbReference type="InterPro" id="IPR031553">
    <property type="entry name" value="tRNA-synt_2_TM"/>
</dbReference>
<dbReference type="Pfam" id="PF09924">
    <property type="entry name" value="LPG_synthase_C"/>
    <property type="match status" value="1"/>
</dbReference>
<dbReference type="InterPro" id="IPR024320">
    <property type="entry name" value="LPG_synthase_C"/>
</dbReference>
<evidence type="ECO:0000256" key="7">
    <source>
        <dbReference type="SAM" id="Phobius"/>
    </source>
</evidence>
<dbReference type="PANTHER" id="PTHR34697">
    <property type="entry name" value="PHOSPHATIDYLGLYCEROL LYSYLTRANSFERASE"/>
    <property type="match status" value="1"/>
</dbReference>
<feature type="transmembrane region" description="Helical" evidence="7">
    <location>
        <begin position="147"/>
        <end position="165"/>
    </location>
</feature>
<dbReference type="OrthoDB" id="9801152at2"/>
<evidence type="ECO:0000313" key="10">
    <source>
        <dbReference type="EMBL" id="RNL62327.1"/>
    </source>
</evidence>
<dbReference type="PANTHER" id="PTHR34697:SF2">
    <property type="entry name" value="PHOSPHATIDYLGLYCEROL LYSYLTRANSFERASE"/>
    <property type="match status" value="1"/>
</dbReference>
<evidence type="ECO:0000256" key="2">
    <source>
        <dbReference type="ARBA" id="ARBA00022475"/>
    </source>
</evidence>
<comment type="subcellular location">
    <subcellularLocation>
        <location evidence="1">Cell membrane</location>
        <topology evidence="1">Multi-pass membrane protein</topology>
    </subcellularLocation>
</comment>
<organism evidence="10 11">
    <name type="scientific">Nocardioides marmoriginsengisoli</name>
    <dbReference type="NCBI Taxonomy" id="661483"/>
    <lineage>
        <taxon>Bacteria</taxon>
        <taxon>Bacillati</taxon>
        <taxon>Actinomycetota</taxon>
        <taxon>Actinomycetes</taxon>
        <taxon>Propionibacteriales</taxon>
        <taxon>Nocardioidaceae</taxon>
        <taxon>Nocardioides</taxon>
    </lineage>
</organism>
<keyword evidence="5 7" id="KW-0472">Membrane</keyword>
<comment type="caution">
    <text evidence="10">The sequence shown here is derived from an EMBL/GenBank/DDBJ whole genome shotgun (WGS) entry which is preliminary data.</text>
</comment>
<evidence type="ECO:0000313" key="11">
    <source>
        <dbReference type="Proteomes" id="UP000267128"/>
    </source>
</evidence>
<evidence type="ECO:0000256" key="5">
    <source>
        <dbReference type="ARBA" id="ARBA00023136"/>
    </source>
</evidence>
<feature type="transmembrane region" description="Helical" evidence="7">
    <location>
        <begin position="123"/>
        <end position="141"/>
    </location>
</feature>
<dbReference type="Proteomes" id="UP000267128">
    <property type="component" value="Unassembled WGS sequence"/>
</dbReference>
<name>A0A3N0CFV5_9ACTN</name>
<feature type="transmembrane region" description="Helical" evidence="7">
    <location>
        <begin position="96"/>
        <end position="116"/>
    </location>
</feature>
<sequence>MGFANGDHEITTRSCDRSVGAASDLGECGHVNIVSVISRKNYPRIVSGWIGALRTPLWVSRIVFVVGAVSLASAYLPAIDARTHLVNQLIPDSFPAAATTGGAAIGVLLIVLSRGLRRGKSRAWWLALLLTVLATAIHLLRGLQAEQATLCLVLIALLVAARRNFTARPDPRSLRRMLAVLTLGPVLAVALGWLWLTVDRLGEAPGTTTADRLAQASLGLLGIPGPIDFVSTRSEAIAAVGLAVLGAGVILLAVVTALAPSGGPHRLTAEEDARVRALLDEWGWVDSLGYFATRDDRYVAFSPTGRSAVSYRVIGGVSFSAGDPLGHPDDWPQAVAAWLEETRSYGWAPANLGASERGAAVFHQAGLEVLEVGDEAILHASDFTLEGRPMRVVRQAIARAERSGLVVTVHRVADLPVDVREDLRSRAIAWRDGSIERGFAMALGRFGQERDDAGVVVVARHADGVVAGFLSFVPWGDDGLSLDLMRREPESVNGLVELMVSTLMDGIEPLGVNKVSLNFSAFRSVFARGERLGAGPILRAWRAVLLWASKFAQIEALYRSNVKYRPEWVPRFLVYGDMTDLPRVATAVLRAEALVVAPDWWRRFSRKPSRAGAVEEIPEVSGGAVPESPLDVPGRVQR</sequence>
<keyword evidence="11" id="KW-1185">Reference proteome</keyword>
<dbReference type="EMBL" id="RJSE01000007">
    <property type="protein sequence ID" value="RNL62327.1"/>
    <property type="molecule type" value="Genomic_DNA"/>
</dbReference>
<dbReference type="GO" id="GO:0055091">
    <property type="term" value="P:phospholipid homeostasis"/>
    <property type="evidence" value="ECO:0007669"/>
    <property type="project" value="TreeGrafter"/>
</dbReference>
<keyword evidence="4 7" id="KW-1133">Transmembrane helix</keyword>
<gene>
    <name evidence="10" type="ORF">EFK50_11140</name>
</gene>
<evidence type="ECO:0000256" key="4">
    <source>
        <dbReference type="ARBA" id="ARBA00022989"/>
    </source>
</evidence>
<keyword evidence="3 7" id="KW-0812">Transmembrane</keyword>
<dbReference type="AlphaFoldDB" id="A0A3N0CFV5"/>
<keyword evidence="2" id="KW-1003">Cell membrane</keyword>
<dbReference type="Pfam" id="PF16995">
    <property type="entry name" value="tRNA-synt_2_TM"/>
    <property type="match status" value="1"/>
</dbReference>
<dbReference type="GO" id="GO:0016755">
    <property type="term" value="F:aminoacyltransferase activity"/>
    <property type="evidence" value="ECO:0007669"/>
    <property type="project" value="TreeGrafter"/>
</dbReference>
<feature type="transmembrane region" description="Helical" evidence="7">
    <location>
        <begin position="58"/>
        <end position="76"/>
    </location>
</feature>
<dbReference type="InterPro" id="IPR051211">
    <property type="entry name" value="PG_lysyltransferase"/>
</dbReference>
<feature type="domain" description="Phosphatidylglycerol lysyltransferase C-terminal" evidence="8">
    <location>
        <begin position="276"/>
        <end position="575"/>
    </location>
</feature>
<evidence type="ECO:0000256" key="1">
    <source>
        <dbReference type="ARBA" id="ARBA00004651"/>
    </source>
</evidence>
<protein>
    <submittedName>
        <fullName evidence="10">DUF2156 domain-containing protein</fullName>
    </submittedName>
</protein>
<dbReference type="GO" id="GO:0005886">
    <property type="term" value="C:plasma membrane"/>
    <property type="evidence" value="ECO:0007669"/>
    <property type="project" value="UniProtKB-SubCell"/>
</dbReference>
<proteinExistence type="predicted"/>
<feature type="domain" description="Lysyl-tRNA synthetase N-terminal transmembrane region" evidence="9">
    <location>
        <begin position="55"/>
        <end position="255"/>
    </location>
</feature>
<evidence type="ECO:0000256" key="3">
    <source>
        <dbReference type="ARBA" id="ARBA00022692"/>
    </source>
</evidence>
<feature type="transmembrane region" description="Helical" evidence="7">
    <location>
        <begin position="177"/>
        <end position="196"/>
    </location>
</feature>
<feature type="transmembrane region" description="Helical" evidence="7">
    <location>
        <begin position="236"/>
        <end position="259"/>
    </location>
</feature>
<reference evidence="10 11" key="1">
    <citation type="submission" date="2018-11" db="EMBL/GenBank/DDBJ databases">
        <authorList>
            <person name="Li F."/>
        </authorList>
    </citation>
    <scope>NUCLEOTIDE SEQUENCE [LARGE SCALE GENOMIC DNA]</scope>
    <source>
        <strain evidence="10 11">Gsoil 097</strain>
    </source>
</reference>
<feature type="region of interest" description="Disordered" evidence="6">
    <location>
        <begin position="610"/>
        <end position="638"/>
    </location>
</feature>
<evidence type="ECO:0000259" key="8">
    <source>
        <dbReference type="Pfam" id="PF09924"/>
    </source>
</evidence>
<evidence type="ECO:0000259" key="9">
    <source>
        <dbReference type="Pfam" id="PF16995"/>
    </source>
</evidence>